<protein>
    <submittedName>
        <fullName evidence="2">Uncharacterized protein</fullName>
    </submittedName>
</protein>
<evidence type="ECO:0000313" key="3">
    <source>
        <dbReference type="Proteomes" id="UP000765509"/>
    </source>
</evidence>
<proteinExistence type="predicted"/>
<evidence type="ECO:0000256" key="1">
    <source>
        <dbReference type="SAM" id="Phobius"/>
    </source>
</evidence>
<reference evidence="2" key="1">
    <citation type="submission" date="2021-03" db="EMBL/GenBank/DDBJ databases">
        <title>Draft genome sequence of rust myrtle Austropuccinia psidii MF-1, a brazilian biotype.</title>
        <authorList>
            <person name="Quecine M.C."/>
            <person name="Pachon D.M.R."/>
            <person name="Bonatelli M.L."/>
            <person name="Correr F.H."/>
            <person name="Franceschini L.M."/>
            <person name="Leite T.F."/>
            <person name="Margarido G.R.A."/>
            <person name="Almeida C.A."/>
            <person name="Ferrarezi J.A."/>
            <person name="Labate C.A."/>
        </authorList>
    </citation>
    <scope>NUCLEOTIDE SEQUENCE</scope>
    <source>
        <strain evidence="2">MF-1</strain>
    </source>
</reference>
<accession>A0A9Q3IQS8</accession>
<organism evidence="2 3">
    <name type="scientific">Austropuccinia psidii MF-1</name>
    <dbReference type="NCBI Taxonomy" id="1389203"/>
    <lineage>
        <taxon>Eukaryota</taxon>
        <taxon>Fungi</taxon>
        <taxon>Dikarya</taxon>
        <taxon>Basidiomycota</taxon>
        <taxon>Pucciniomycotina</taxon>
        <taxon>Pucciniomycetes</taxon>
        <taxon>Pucciniales</taxon>
        <taxon>Sphaerophragmiaceae</taxon>
        <taxon>Austropuccinia</taxon>
    </lineage>
</organism>
<name>A0A9Q3IQS8_9BASI</name>
<sequence>MSNQLSEAQIKPELYPKMRQELINVLYTHKNAFASDNYPFGSIRRHEVAITLKSDRPYTPILRRPAYPKIPRAREVLEKHIQESIKAGLLSKIGHMKKVKLQLLSLFIVIMMNKGWLGILEN</sequence>
<dbReference type="EMBL" id="AVOT02053511">
    <property type="protein sequence ID" value="MBW0548303.1"/>
    <property type="molecule type" value="Genomic_DNA"/>
</dbReference>
<keyword evidence="1" id="KW-1133">Transmembrane helix</keyword>
<keyword evidence="1" id="KW-0812">Transmembrane</keyword>
<dbReference type="Proteomes" id="UP000765509">
    <property type="component" value="Unassembled WGS sequence"/>
</dbReference>
<comment type="caution">
    <text evidence="2">The sequence shown here is derived from an EMBL/GenBank/DDBJ whole genome shotgun (WGS) entry which is preliminary data.</text>
</comment>
<evidence type="ECO:0000313" key="2">
    <source>
        <dbReference type="EMBL" id="MBW0548303.1"/>
    </source>
</evidence>
<feature type="transmembrane region" description="Helical" evidence="1">
    <location>
        <begin position="101"/>
        <end position="119"/>
    </location>
</feature>
<gene>
    <name evidence="2" type="ORF">O181_088018</name>
</gene>
<keyword evidence="1" id="KW-0472">Membrane</keyword>
<keyword evidence="3" id="KW-1185">Reference proteome</keyword>
<dbReference type="AlphaFoldDB" id="A0A9Q3IQS8"/>